<evidence type="ECO:0000256" key="5">
    <source>
        <dbReference type="ARBA" id="ARBA00022989"/>
    </source>
</evidence>
<dbReference type="EMBL" id="BAAARV010000012">
    <property type="protein sequence ID" value="GAA2333782.1"/>
    <property type="molecule type" value="Genomic_DNA"/>
</dbReference>
<dbReference type="PANTHER" id="PTHR10464:SF4">
    <property type="entry name" value="UREA TRANSPORTER"/>
    <property type="match status" value="1"/>
</dbReference>
<name>A0ABP5SL55_9ACTN</name>
<gene>
    <name evidence="8" type="primary">yut</name>
    <name evidence="8" type="ORF">GCM10010170_013170</name>
</gene>
<comment type="caution">
    <text evidence="8">The sequence shown here is derived from an EMBL/GenBank/DDBJ whole genome shotgun (WGS) entry which is preliminary data.</text>
</comment>
<sequence>MRLAVRFATTLLRGASQVYLQNHPATGALFLLAIAWAAASGHDLDIIIGAVVGLAVGTVTAILLDVEVGSVGQGLYGFNALLTGIALPTFLPNTAHLWILLVAGTAVTAIITLAIGNIAQEWGVPPLTSPFVLTTWLLLLAAYQFRNAHAASLGPPRLPSPIDAHAAHANLTPGSFCAAVLRGVAQVSLLDNWGSGLFILAGLAVSSAWAAVYALGGSLVATLYALWVGADAGLTTKGLYAFSAVLTAVALGTVFYPVTGRTAVYALLGTLFAVVVQAALDTALSPVGVATLTAPFVVATWLFLIPARDHAPIIGHTRLRDRLLSPHDGPPPES</sequence>
<feature type="transmembrane region" description="Helical" evidence="7">
    <location>
        <begin position="239"/>
        <end position="256"/>
    </location>
</feature>
<dbReference type="InterPro" id="IPR004937">
    <property type="entry name" value="Urea_transporter"/>
</dbReference>
<evidence type="ECO:0000256" key="2">
    <source>
        <dbReference type="ARBA" id="ARBA00005914"/>
    </source>
</evidence>
<evidence type="ECO:0000313" key="9">
    <source>
        <dbReference type="Proteomes" id="UP001501444"/>
    </source>
</evidence>
<feature type="transmembrane region" description="Helical" evidence="7">
    <location>
        <begin position="97"/>
        <end position="115"/>
    </location>
</feature>
<feature type="transmembrane region" description="Helical" evidence="7">
    <location>
        <begin position="71"/>
        <end position="91"/>
    </location>
</feature>
<evidence type="ECO:0000256" key="6">
    <source>
        <dbReference type="ARBA" id="ARBA00023136"/>
    </source>
</evidence>
<reference evidence="9" key="1">
    <citation type="journal article" date="2019" name="Int. J. Syst. Evol. Microbiol.">
        <title>The Global Catalogue of Microorganisms (GCM) 10K type strain sequencing project: providing services to taxonomists for standard genome sequencing and annotation.</title>
        <authorList>
            <consortium name="The Broad Institute Genomics Platform"/>
            <consortium name="The Broad Institute Genome Sequencing Center for Infectious Disease"/>
            <person name="Wu L."/>
            <person name="Ma J."/>
        </authorList>
    </citation>
    <scope>NUCLEOTIDE SEQUENCE [LARGE SCALE GENOMIC DNA]</scope>
    <source>
        <strain evidence="9">JCM 3272</strain>
    </source>
</reference>
<dbReference type="Proteomes" id="UP001501444">
    <property type="component" value="Unassembled WGS sequence"/>
</dbReference>
<keyword evidence="6 7" id="KW-0472">Membrane</keyword>
<evidence type="ECO:0000256" key="3">
    <source>
        <dbReference type="ARBA" id="ARBA00022475"/>
    </source>
</evidence>
<feature type="transmembrane region" description="Helical" evidence="7">
    <location>
        <begin position="44"/>
        <end position="64"/>
    </location>
</feature>
<comment type="similarity">
    <text evidence="2">Belongs to the urea transporter family.</text>
</comment>
<dbReference type="PANTHER" id="PTHR10464">
    <property type="entry name" value="UREA TRANSPORTER"/>
    <property type="match status" value="1"/>
</dbReference>
<feature type="transmembrane region" description="Helical" evidence="7">
    <location>
        <begin position="286"/>
        <end position="305"/>
    </location>
</feature>
<evidence type="ECO:0000256" key="7">
    <source>
        <dbReference type="SAM" id="Phobius"/>
    </source>
</evidence>
<dbReference type="Gene3D" id="1.10.3430.10">
    <property type="entry name" value="Ammonium transporter AmtB like domains"/>
    <property type="match status" value="1"/>
</dbReference>
<accession>A0ABP5SL55</accession>
<keyword evidence="9" id="KW-1185">Reference proteome</keyword>
<dbReference type="InterPro" id="IPR029020">
    <property type="entry name" value="Ammonium/urea_transptr"/>
</dbReference>
<dbReference type="PIRSF" id="PIRSF016502">
    <property type="entry name" value="Urea_transporter"/>
    <property type="match status" value="1"/>
</dbReference>
<proteinExistence type="inferred from homology"/>
<dbReference type="Pfam" id="PF03253">
    <property type="entry name" value="UT"/>
    <property type="match status" value="1"/>
</dbReference>
<evidence type="ECO:0000256" key="4">
    <source>
        <dbReference type="ARBA" id="ARBA00022692"/>
    </source>
</evidence>
<evidence type="ECO:0000256" key="1">
    <source>
        <dbReference type="ARBA" id="ARBA00004651"/>
    </source>
</evidence>
<feature type="transmembrane region" description="Helical" evidence="7">
    <location>
        <begin position="197"/>
        <end position="227"/>
    </location>
</feature>
<evidence type="ECO:0000313" key="8">
    <source>
        <dbReference type="EMBL" id="GAA2333782.1"/>
    </source>
</evidence>
<comment type="subcellular location">
    <subcellularLocation>
        <location evidence="1">Cell membrane</location>
        <topology evidence="1">Multi-pass membrane protein</topology>
    </subcellularLocation>
</comment>
<organism evidence="8 9">
    <name type="scientific">Dactylosporangium salmoneum</name>
    <dbReference type="NCBI Taxonomy" id="53361"/>
    <lineage>
        <taxon>Bacteria</taxon>
        <taxon>Bacillati</taxon>
        <taxon>Actinomycetota</taxon>
        <taxon>Actinomycetes</taxon>
        <taxon>Micromonosporales</taxon>
        <taxon>Micromonosporaceae</taxon>
        <taxon>Dactylosporangium</taxon>
    </lineage>
</organism>
<keyword evidence="5 7" id="KW-1133">Transmembrane helix</keyword>
<keyword evidence="3" id="KW-1003">Cell membrane</keyword>
<keyword evidence="4 7" id="KW-0812">Transmembrane</keyword>
<feature type="transmembrane region" description="Helical" evidence="7">
    <location>
        <begin position="127"/>
        <end position="145"/>
    </location>
</feature>
<protein>
    <submittedName>
        <fullName evidence="8">Urea transporter</fullName>
    </submittedName>
</protein>
<dbReference type="RefSeq" id="WP_344611333.1">
    <property type="nucleotide sequence ID" value="NZ_BAAARV010000012.1"/>
</dbReference>